<proteinExistence type="predicted"/>
<reference evidence="1" key="1">
    <citation type="submission" date="2009-10" db="EMBL/GenBank/DDBJ databases">
        <title>Diversity of trophic interactions inside an arsenic-rich microbial ecosystem.</title>
        <authorList>
            <person name="Bertin P.N."/>
            <person name="Heinrich-Salmeron A."/>
            <person name="Pelletier E."/>
            <person name="Goulhen-Chollet F."/>
            <person name="Arsene-Ploetze F."/>
            <person name="Gallien S."/>
            <person name="Calteau A."/>
            <person name="Vallenet D."/>
            <person name="Casiot C."/>
            <person name="Chane-Woon-Ming B."/>
            <person name="Giloteaux L."/>
            <person name="Barakat M."/>
            <person name="Bonnefoy V."/>
            <person name="Bruneel O."/>
            <person name="Chandler M."/>
            <person name="Cleiss J."/>
            <person name="Duran R."/>
            <person name="Elbaz-Poulichet F."/>
            <person name="Fonknechten N."/>
            <person name="Lauga B."/>
            <person name="Mornico D."/>
            <person name="Ortet P."/>
            <person name="Schaeffer C."/>
            <person name="Siguier P."/>
            <person name="Alexander Thil Smith A."/>
            <person name="Van Dorsselaer A."/>
            <person name="Weissenbach J."/>
            <person name="Medigue C."/>
            <person name="Le Paslier D."/>
        </authorList>
    </citation>
    <scope>NUCLEOTIDE SEQUENCE</scope>
</reference>
<dbReference type="AlphaFoldDB" id="E6QMN7"/>
<gene>
    <name evidence="1" type="ORF">CARN6_1982</name>
</gene>
<sequence>MQPEPKPVLPVLRPAPAGRQLVLAEQRIGPAEFAGRDRAIAASVDRFLAVADLRVLVAVLAIQCVDFLWQHDACQSLSWRWTGQACSDSPVVRSSNNMLEAALLVYLVDSSFCPFSQLRK</sequence>
<name>E6QMN7_9ZZZZ</name>
<accession>E6QMN7</accession>
<evidence type="ECO:0000313" key="1">
    <source>
        <dbReference type="EMBL" id="CBI08508.1"/>
    </source>
</evidence>
<comment type="caution">
    <text evidence="1">The sequence shown here is derived from an EMBL/GenBank/DDBJ whole genome shotgun (WGS) entry which is preliminary data.</text>
</comment>
<organism evidence="1">
    <name type="scientific">mine drainage metagenome</name>
    <dbReference type="NCBI Taxonomy" id="410659"/>
    <lineage>
        <taxon>unclassified sequences</taxon>
        <taxon>metagenomes</taxon>
        <taxon>ecological metagenomes</taxon>
    </lineage>
</organism>
<protein>
    <submittedName>
        <fullName evidence="1">Uncharacterized protein</fullName>
    </submittedName>
</protein>
<dbReference type="EMBL" id="CABQ01000231">
    <property type="protein sequence ID" value="CBI08508.1"/>
    <property type="molecule type" value="Genomic_DNA"/>
</dbReference>